<evidence type="ECO:0000259" key="5">
    <source>
        <dbReference type="PROSITE" id="PS50931"/>
    </source>
</evidence>
<evidence type="ECO:0000256" key="4">
    <source>
        <dbReference type="ARBA" id="ARBA00023163"/>
    </source>
</evidence>
<name>A0A939DE11_9GAMM</name>
<gene>
    <name evidence="6" type="ORF">JYP50_07895</name>
</gene>
<dbReference type="Pfam" id="PF00126">
    <property type="entry name" value="HTH_1"/>
    <property type="match status" value="1"/>
</dbReference>
<keyword evidence="3" id="KW-0238">DNA-binding</keyword>
<dbReference type="GO" id="GO:0043565">
    <property type="term" value="F:sequence-specific DNA binding"/>
    <property type="evidence" value="ECO:0007669"/>
    <property type="project" value="TreeGrafter"/>
</dbReference>
<dbReference type="GO" id="GO:0003700">
    <property type="term" value="F:DNA-binding transcription factor activity"/>
    <property type="evidence" value="ECO:0007669"/>
    <property type="project" value="InterPro"/>
</dbReference>
<dbReference type="SUPFAM" id="SSF53850">
    <property type="entry name" value="Periplasmic binding protein-like II"/>
    <property type="match status" value="1"/>
</dbReference>
<dbReference type="Pfam" id="PF03466">
    <property type="entry name" value="LysR_substrate"/>
    <property type="match status" value="1"/>
</dbReference>
<dbReference type="InterPro" id="IPR036388">
    <property type="entry name" value="WH-like_DNA-bd_sf"/>
</dbReference>
<feature type="domain" description="HTH lysR-type" evidence="5">
    <location>
        <begin position="5"/>
        <end position="62"/>
    </location>
</feature>
<evidence type="ECO:0000256" key="3">
    <source>
        <dbReference type="ARBA" id="ARBA00023125"/>
    </source>
</evidence>
<dbReference type="Proteomes" id="UP000664303">
    <property type="component" value="Unassembled WGS sequence"/>
</dbReference>
<dbReference type="RefSeq" id="WP_206559953.1">
    <property type="nucleotide sequence ID" value="NZ_JAFKCZ010000005.1"/>
</dbReference>
<dbReference type="AlphaFoldDB" id="A0A939DE11"/>
<keyword evidence="2" id="KW-0805">Transcription regulation</keyword>
<proteinExistence type="inferred from homology"/>
<evidence type="ECO:0000313" key="6">
    <source>
        <dbReference type="EMBL" id="MBN7796508.1"/>
    </source>
</evidence>
<dbReference type="GO" id="GO:0006351">
    <property type="term" value="P:DNA-templated transcription"/>
    <property type="evidence" value="ECO:0007669"/>
    <property type="project" value="TreeGrafter"/>
</dbReference>
<organism evidence="6 7">
    <name type="scientific">Parahaliea mediterranea</name>
    <dbReference type="NCBI Taxonomy" id="651086"/>
    <lineage>
        <taxon>Bacteria</taxon>
        <taxon>Pseudomonadati</taxon>
        <taxon>Pseudomonadota</taxon>
        <taxon>Gammaproteobacteria</taxon>
        <taxon>Cellvibrionales</taxon>
        <taxon>Halieaceae</taxon>
        <taxon>Parahaliea</taxon>
    </lineage>
</organism>
<evidence type="ECO:0000313" key="7">
    <source>
        <dbReference type="Proteomes" id="UP000664303"/>
    </source>
</evidence>
<dbReference type="InterPro" id="IPR005119">
    <property type="entry name" value="LysR_subst-bd"/>
</dbReference>
<comment type="similarity">
    <text evidence="1">Belongs to the LysR transcriptional regulatory family.</text>
</comment>
<dbReference type="Gene3D" id="1.10.10.10">
    <property type="entry name" value="Winged helix-like DNA-binding domain superfamily/Winged helix DNA-binding domain"/>
    <property type="match status" value="1"/>
</dbReference>
<dbReference type="InterPro" id="IPR058163">
    <property type="entry name" value="LysR-type_TF_proteobact-type"/>
</dbReference>
<protein>
    <submittedName>
        <fullName evidence="6">LysR family transcriptional regulator</fullName>
    </submittedName>
</protein>
<dbReference type="PANTHER" id="PTHR30537">
    <property type="entry name" value="HTH-TYPE TRANSCRIPTIONAL REGULATOR"/>
    <property type="match status" value="1"/>
</dbReference>
<dbReference type="PROSITE" id="PS50931">
    <property type="entry name" value="HTH_LYSR"/>
    <property type="match status" value="1"/>
</dbReference>
<dbReference type="InterPro" id="IPR000847">
    <property type="entry name" value="LysR_HTH_N"/>
</dbReference>
<evidence type="ECO:0000256" key="1">
    <source>
        <dbReference type="ARBA" id="ARBA00009437"/>
    </source>
</evidence>
<evidence type="ECO:0000256" key="2">
    <source>
        <dbReference type="ARBA" id="ARBA00023015"/>
    </source>
</evidence>
<keyword evidence="7" id="KW-1185">Reference proteome</keyword>
<keyword evidence="4" id="KW-0804">Transcription</keyword>
<sequence>MQHMLNWNDLKYLLATVQAGSYNRAAEELGVNRTTIARRIAALEQQLDAPLLESGNGGYRLTEEGRLALDSARRFEQEAHQLESRLTRGGGELRGSLRVAAPLGLGPEFMAELAAFGNAYPAVRVELINTQDPVSSLNQRQADVGIAVTHDLPDYLSGRRVAVLQRAVYASERYLADHPATLPLGEHRWIGWGREMAHTEVARWMQHHLPAQTAVGLRVNSWHALREAVRQGLGVSHLWCFLAGDIGDLRAITPVTRALDIGLWLCHHGEVRNNRRVSAFVDTLAPLLQRRAGDSD</sequence>
<dbReference type="Gene3D" id="3.40.190.290">
    <property type="match status" value="1"/>
</dbReference>
<dbReference type="PANTHER" id="PTHR30537:SF3">
    <property type="entry name" value="TRANSCRIPTIONAL REGULATORY PROTEIN"/>
    <property type="match status" value="1"/>
</dbReference>
<dbReference type="SUPFAM" id="SSF46785">
    <property type="entry name" value="Winged helix' DNA-binding domain"/>
    <property type="match status" value="1"/>
</dbReference>
<accession>A0A939DE11</accession>
<dbReference type="InterPro" id="IPR036390">
    <property type="entry name" value="WH_DNA-bd_sf"/>
</dbReference>
<comment type="caution">
    <text evidence="6">The sequence shown here is derived from an EMBL/GenBank/DDBJ whole genome shotgun (WGS) entry which is preliminary data.</text>
</comment>
<reference evidence="6" key="1">
    <citation type="submission" date="2021-02" db="EMBL/GenBank/DDBJ databases">
        <title>PHA producing bacteria isolated from coastal sediment in Guangdong, Shenzhen.</title>
        <authorList>
            <person name="Zheng W."/>
            <person name="Yu S."/>
            <person name="Huang Y."/>
        </authorList>
    </citation>
    <scope>NUCLEOTIDE SEQUENCE</scope>
    <source>
        <strain evidence="6">TN14-10</strain>
    </source>
</reference>
<dbReference type="EMBL" id="JAFKCZ010000005">
    <property type="protein sequence ID" value="MBN7796508.1"/>
    <property type="molecule type" value="Genomic_DNA"/>
</dbReference>